<dbReference type="EMBL" id="VZUS01000001">
    <property type="protein sequence ID" value="KAB1189019.1"/>
    <property type="molecule type" value="Genomic_DNA"/>
</dbReference>
<dbReference type="Pfam" id="PF24397">
    <property type="entry name" value="VNG_1110C"/>
    <property type="match status" value="1"/>
</dbReference>
<organism evidence="1">
    <name type="scientific">Haloferax sp. CBA1149</name>
    <dbReference type="NCBI Taxonomy" id="2650753"/>
    <lineage>
        <taxon>Archaea</taxon>
        <taxon>Methanobacteriati</taxon>
        <taxon>Methanobacteriota</taxon>
        <taxon>Stenosarchaea group</taxon>
        <taxon>Halobacteria</taxon>
        <taxon>Halobacteriales</taxon>
        <taxon>Haloferacaceae</taxon>
        <taxon>Haloferax</taxon>
    </lineage>
</organism>
<dbReference type="RefSeq" id="WP_151139187.1">
    <property type="nucleotide sequence ID" value="NZ_VZUS01000001.1"/>
</dbReference>
<dbReference type="AlphaFoldDB" id="A0A643JYB6"/>
<gene>
    <name evidence="1" type="ORF">Hfx1149_13630</name>
</gene>
<name>A0A643JYB6_9EURY</name>
<dbReference type="InterPro" id="IPR056231">
    <property type="entry name" value="VNG_1110C-like"/>
</dbReference>
<protein>
    <submittedName>
        <fullName evidence="1">Uncharacterized protein</fullName>
    </submittedName>
</protein>
<reference evidence="1" key="1">
    <citation type="submission" date="2019-09" db="EMBL/GenBank/DDBJ databases">
        <title>Genomic analysis of Haloferax sp. CBA1149.</title>
        <authorList>
            <person name="Roh S.W."/>
        </authorList>
    </citation>
    <scope>NUCLEOTIDE SEQUENCE</scope>
    <source>
        <strain evidence="1">CBA1149</strain>
    </source>
</reference>
<comment type="caution">
    <text evidence="1">The sequence shown here is derived from an EMBL/GenBank/DDBJ whole genome shotgun (WGS) entry which is preliminary data.</text>
</comment>
<accession>A0A643JYB6</accession>
<sequence>MPSPGTLRDSTQIVLQYDLLDDVREEIEAEFVVSFHEHTPETCRIIGSPVEIRALSDYLARQGISLP</sequence>
<evidence type="ECO:0000313" key="1">
    <source>
        <dbReference type="EMBL" id="KAB1189019.1"/>
    </source>
</evidence>
<proteinExistence type="predicted"/>